<evidence type="ECO:0000313" key="2">
    <source>
        <dbReference type="EMBL" id="GAA4609160.1"/>
    </source>
</evidence>
<feature type="transmembrane region" description="Helical" evidence="1">
    <location>
        <begin position="40"/>
        <end position="62"/>
    </location>
</feature>
<keyword evidence="1" id="KW-0472">Membrane</keyword>
<keyword evidence="3" id="KW-1185">Reference proteome</keyword>
<protein>
    <recommendedName>
        <fullName evidence="4">CU044_5270 family protein</fullName>
    </recommendedName>
</protein>
<gene>
    <name evidence="2" type="ORF">GCM10023195_36650</name>
</gene>
<dbReference type="RefSeq" id="WP_345355118.1">
    <property type="nucleotide sequence ID" value="NZ_BAABHJ010000008.1"/>
</dbReference>
<organism evidence="2 3">
    <name type="scientific">Actinoallomurus liliacearum</name>
    <dbReference type="NCBI Taxonomy" id="1080073"/>
    <lineage>
        <taxon>Bacteria</taxon>
        <taxon>Bacillati</taxon>
        <taxon>Actinomycetota</taxon>
        <taxon>Actinomycetes</taxon>
        <taxon>Streptosporangiales</taxon>
        <taxon>Thermomonosporaceae</taxon>
        <taxon>Actinoallomurus</taxon>
    </lineage>
</organism>
<accession>A0ABP8TIS4</accession>
<evidence type="ECO:0000313" key="3">
    <source>
        <dbReference type="Proteomes" id="UP001500212"/>
    </source>
</evidence>
<name>A0ABP8TIS4_9ACTN</name>
<proteinExistence type="predicted"/>
<evidence type="ECO:0000256" key="1">
    <source>
        <dbReference type="SAM" id="Phobius"/>
    </source>
</evidence>
<keyword evidence="1" id="KW-0812">Transmembrane</keyword>
<reference evidence="3" key="1">
    <citation type="journal article" date="2019" name="Int. J. Syst. Evol. Microbiol.">
        <title>The Global Catalogue of Microorganisms (GCM) 10K type strain sequencing project: providing services to taxonomists for standard genome sequencing and annotation.</title>
        <authorList>
            <consortium name="The Broad Institute Genomics Platform"/>
            <consortium name="The Broad Institute Genome Sequencing Center for Infectious Disease"/>
            <person name="Wu L."/>
            <person name="Ma J."/>
        </authorList>
    </citation>
    <scope>NUCLEOTIDE SEQUENCE [LARGE SCALE GENOMIC DNA]</scope>
    <source>
        <strain evidence="3">JCM 17938</strain>
    </source>
</reference>
<dbReference type="Proteomes" id="UP001500212">
    <property type="component" value="Unassembled WGS sequence"/>
</dbReference>
<sequence length="397" mass="42624">MDEVRMVRDAYPEPAPPTARDIARAKALLTRAPRRTAPRLWWGLGGVVAAGTAATVAITLAGGGTPGGGNTPAPTSTVRLDARSAFLAAATKAAQQPVGNYWHDDDVLGQSYVIRAKTGTYTITGALTEGFDWWGTQPGVGNAFYSRELPSRTPTKQDTALWRKAGSPSNIRVWSSDHYWTYSTERVTKWHLDGKDNRRAGQLPGGLSVKDLQNLPTDPAELAKRFLSQAALNSIAMGLPPGAKITPEMARRLKSRPVLPQQKLARVSGLLRAPLPSKVRAGLMRALADQPGVHSIGHDTDALGRQGVALATDYSPVTVTGEYGAPKAVRGTYRSRSVAIFDERTGALLGRQEELTTPGGPYAEMKPGFIINYSVVRSSGWTDTAPKPPAELPFDRP</sequence>
<keyword evidence="1" id="KW-1133">Transmembrane helix</keyword>
<dbReference type="EMBL" id="BAABHJ010000008">
    <property type="protein sequence ID" value="GAA4609160.1"/>
    <property type="molecule type" value="Genomic_DNA"/>
</dbReference>
<comment type="caution">
    <text evidence="2">The sequence shown here is derived from an EMBL/GenBank/DDBJ whole genome shotgun (WGS) entry which is preliminary data.</text>
</comment>
<evidence type="ECO:0008006" key="4">
    <source>
        <dbReference type="Google" id="ProtNLM"/>
    </source>
</evidence>